<protein>
    <recommendedName>
        <fullName evidence="3">ER-bound oxygenase mpaB/mpaB'/Rubber oxygenase catalytic domain-containing protein</fullName>
    </recommendedName>
</protein>
<accession>A0A8J2PCE5</accession>
<dbReference type="Proteomes" id="UP000708208">
    <property type="component" value="Unassembled WGS sequence"/>
</dbReference>
<evidence type="ECO:0000313" key="1">
    <source>
        <dbReference type="EMBL" id="CAG7816088.1"/>
    </source>
</evidence>
<gene>
    <name evidence="1" type="ORF">AFUS01_LOCUS26723</name>
</gene>
<organism evidence="1 2">
    <name type="scientific">Allacma fusca</name>
    <dbReference type="NCBI Taxonomy" id="39272"/>
    <lineage>
        <taxon>Eukaryota</taxon>
        <taxon>Metazoa</taxon>
        <taxon>Ecdysozoa</taxon>
        <taxon>Arthropoda</taxon>
        <taxon>Hexapoda</taxon>
        <taxon>Collembola</taxon>
        <taxon>Symphypleona</taxon>
        <taxon>Sminthuridae</taxon>
        <taxon>Allacma</taxon>
    </lineage>
</organism>
<reference evidence="1" key="1">
    <citation type="submission" date="2021-06" db="EMBL/GenBank/DDBJ databases">
        <authorList>
            <person name="Hodson N. C."/>
            <person name="Mongue J. A."/>
            <person name="Jaron S. K."/>
        </authorList>
    </citation>
    <scope>NUCLEOTIDE SEQUENCE</scope>
</reference>
<proteinExistence type="predicted"/>
<dbReference type="OrthoDB" id="6361347at2759"/>
<dbReference type="PANTHER" id="PTHR37159:SF1">
    <property type="entry name" value="GH11867P"/>
    <property type="match status" value="1"/>
</dbReference>
<dbReference type="EMBL" id="CAJVCH010360419">
    <property type="protein sequence ID" value="CAG7816088.1"/>
    <property type="molecule type" value="Genomic_DNA"/>
</dbReference>
<keyword evidence="2" id="KW-1185">Reference proteome</keyword>
<dbReference type="PANTHER" id="PTHR37159">
    <property type="entry name" value="GH11867P"/>
    <property type="match status" value="1"/>
</dbReference>
<sequence>MRLPIYYFLLIAAISRGERCARLVDETEGKCSPLNISRMVSAKDNPKLSEYVPVTSEAVPLFPPWFDLELARTGQEFACKYFAQLVFANIMSLVVGLSDLPTRRALFLTRKSNTPERAFKRYVSTAQQVHLWYHSDILDPSWAKSISNVREIHNYASNYLESLNPTVLKSAVHPEGNPTGFQPNERLWKAFKMDLVKLNYKDQPTDYYYSAPKFQFKQYNLQMAIWPFIALPILNPETLGIEMPSDEKGLKGFIHLWSVIGYALGTDEENIYCKDAWSKNEWQGCKRRLRDALFKLLLPQLMNLDFEGEIMIESVLLGFTARLGVYPLEAVLSNLLEEHLGVSATHVREQCSFLSLVIGTTANNFLTRYSTYFPPLRWLANTFDIATLQNGHPISFLETETFLYIHTIPPVGTQKFPN</sequence>
<dbReference type="AlphaFoldDB" id="A0A8J2PCE5"/>
<name>A0A8J2PCE5_9HEXA</name>
<comment type="caution">
    <text evidence="1">The sequence shown here is derived from an EMBL/GenBank/DDBJ whole genome shotgun (WGS) entry which is preliminary data.</text>
</comment>
<evidence type="ECO:0000313" key="2">
    <source>
        <dbReference type="Proteomes" id="UP000708208"/>
    </source>
</evidence>
<evidence type="ECO:0008006" key="3">
    <source>
        <dbReference type="Google" id="ProtNLM"/>
    </source>
</evidence>